<keyword evidence="3" id="KW-1185">Reference proteome</keyword>
<feature type="compositionally biased region" description="Low complexity" evidence="1">
    <location>
        <begin position="966"/>
        <end position="983"/>
    </location>
</feature>
<feature type="compositionally biased region" description="Pro residues" evidence="1">
    <location>
        <begin position="946"/>
        <end position="961"/>
    </location>
</feature>
<feature type="compositionally biased region" description="Acidic residues" evidence="1">
    <location>
        <begin position="285"/>
        <end position="295"/>
    </location>
</feature>
<feature type="compositionally biased region" description="Basic and acidic residues" evidence="1">
    <location>
        <begin position="421"/>
        <end position="433"/>
    </location>
</feature>
<accession>A0A5C3FBZ0</accession>
<feature type="compositionally biased region" description="Gly residues" evidence="1">
    <location>
        <begin position="658"/>
        <end position="672"/>
    </location>
</feature>
<feature type="compositionally biased region" description="Low complexity" evidence="1">
    <location>
        <begin position="1027"/>
        <end position="1041"/>
    </location>
</feature>
<feature type="compositionally biased region" description="Basic and acidic residues" evidence="1">
    <location>
        <begin position="770"/>
        <end position="780"/>
    </location>
</feature>
<feature type="compositionally biased region" description="Basic and acidic residues" evidence="1">
    <location>
        <begin position="138"/>
        <end position="158"/>
    </location>
</feature>
<feature type="region of interest" description="Disordered" evidence="1">
    <location>
        <begin position="1"/>
        <end position="47"/>
    </location>
</feature>
<reference evidence="2 3" key="1">
    <citation type="submission" date="2018-03" db="EMBL/GenBank/DDBJ databases">
        <authorList>
            <person name="Guldener U."/>
        </authorList>
    </citation>
    <scope>NUCLEOTIDE SEQUENCE [LARGE SCALE GENOMIC DNA]</scope>
    <source>
        <strain evidence="2 3">DAOM196992</strain>
    </source>
</reference>
<evidence type="ECO:0000313" key="3">
    <source>
        <dbReference type="Proteomes" id="UP000323386"/>
    </source>
</evidence>
<protein>
    <submittedName>
        <fullName evidence="2">Uncharacterized protein</fullName>
    </submittedName>
</protein>
<gene>
    <name evidence="2" type="ORF">PSFLO_07447</name>
</gene>
<feature type="compositionally biased region" description="Gly residues" evidence="1">
    <location>
        <begin position="704"/>
        <end position="724"/>
    </location>
</feature>
<feature type="compositionally biased region" description="Polar residues" evidence="1">
    <location>
        <begin position="37"/>
        <end position="47"/>
    </location>
</feature>
<feature type="compositionally biased region" description="Low complexity" evidence="1">
    <location>
        <begin position="585"/>
        <end position="595"/>
    </location>
</feature>
<proteinExistence type="predicted"/>
<feature type="compositionally biased region" description="Basic and acidic residues" evidence="1">
    <location>
        <begin position="230"/>
        <end position="240"/>
    </location>
</feature>
<name>A0A5C3FBZ0_9BASI</name>
<feature type="compositionally biased region" description="Polar residues" evidence="1">
    <location>
        <begin position="739"/>
        <end position="749"/>
    </location>
</feature>
<feature type="compositionally biased region" description="Basic and acidic residues" evidence="1">
    <location>
        <begin position="393"/>
        <end position="408"/>
    </location>
</feature>
<feature type="compositionally biased region" description="Gly residues" evidence="1">
    <location>
        <begin position="127"/>
        <end position="137"/>
    </location>
</feature>
<feature type="compositionally biased region" description="Basic and acidic residues" evidence="1">
    <location>
        <begin position="247"/>
        <end position="276"/>
    </location>
</feature>
<evidence type="ECO:0000256" key="1">
    <source>
        <dbReference type="SAM" id="MobiDB-lite"/>
    </source>
</evidence>
<dbReference type="Proteomes" id="UP000323386">
    <property type="component" value="Unassembled WGS sequence"/>
</dbReference>
<feature type="compositionally biased region" description="Low complexity" evidence="1">
    <location>
        <begin position="434"/>
        <end position="447"/>
    </location>
</feature>
<feature type="compositionally biased region" description="Low complexity" evidence="1">
    <location>
        <begin position="819"/>
        <end position="828"/>
    </location>
</feature>
<organism evidence="2 3">
    <name type="scientific">Pseudozyma flocculosa</name>
    <dbReference type="NCBI Taxonomy" id="84751"/>
    <lineage>
        <taxon>Eukaryota</taxon>
        <taxon>Fungi</taxon>
        <taxon>Dikarya</taxon>
        <taxon>Basidiomycota</taxon>
        <taxon>Ustilaginomycotina</taxon>
        <taxon>Ustilaginomycetes</taxon>
        <taxon>Ustilaginales</taxon>
        <taxon>Ustilaginaceae</taxon>
        <taxon>Pseudozyma</taxon>
    </lineage>
</organism>
<feature type="compositionally biased region" description="Basic and acidic residues" evidence="1">
    <location>
        <begin position="448"/>
        <end position="466"/>
    </location>
</feature>
<feature type="compositionally biased region" description="Basic and acidic residues" evidence="1">
    <location>
        <begin position="337"/>
        <end position="350"/>
    </location>
</feature>
<dbReference type="EMBL" id="OOIP01000034">
    <property type="protein sequence ID" value="SPO41964.1"/>
    <property type="molecule type" value="Genomic_DNA"/>
</dbReference>
<feature type="compositionally biased region" description="Basic and acidic residues" evidence="1">
    <location>
        <begin position="198"/>
        <end position="222"/>
    </location>
</feature>
<dbReference type="OrthoDB" id="2556057at2759"/>
<dbReference type="AlphaFoldDB" id="A0A5C3FBZ0"/>
<feature type="compositionally biased region" description="Low complexity" evidence="1">
    <location>
        <begin position="548"/>
        <end position="558"/>
    </location>
</feature>
<feature type="compositionally biased region" description="Polar residues" evidence="1">
    <location>
        <begin position="604"/>
        <end position="615"/>
    </location>
</feature>
<feature type="compositionally biased region" description="Pro residues" evidence="1">
    <location>
        <begin position="914"/>
        <end position="929"/>
    </location>
</feature>
<feature type="compositionally biased region" description="Basic and acidic residues" evidence="1">
    <location>
        <begin position="312"/>
        <end position="324"/>
    </location>
</feature>
<feature type="compositionally biased region" description="Low complexity" evidence="1">
    <location>
        <begin position="467"/>
        <end position="498"/>
    </location>
</feature>
<feature type="region of interest" description="Disordered" evidence="1">
    <location>
        <begin position="86"/>
        <end position="1075"/>
    </location>
</feature>
<feature type="compositionally biased region" description="Polar residues" evidence="1">
    <location>
        <begin position="785"/>
        <end position="801"/>
    </location>
</feature>
<feature type="compositionally biased region" description="Pro residues" evidence="1">
    <location>
        <begin position="1016"/>
        <end position="1026"/>
    </location>
</feature>
<evidence type="ECO:0000313" key="2">
    <source>
        <dbReference type="EMBL" id="SPO41964.1"/>
    </source>
</evidence>
<sequence length="1075" mass="109923">MATTSSLPPNPFSNSAQASPVEAAAEHAAQPPVAAATSNRLRPSNCPRTYSRATLLAYSTSPLVSQPQGMAPLRDWYGEWEPYQHKSTPYQYRDSPRRNLDESVASPSPAHADADQGEGGAAAHSGGLIGGALGGFGPKREGGARFGRRQEDRDKGEGGLRLGALPSRNFAPSGKNPFGQISASGTFRPAGSTPGLGGREREPRGPRDGGPDSPSEFRRFPLSERSTSFGKERNRDRDAPPHLAGSGDERPRSGMRDRAGEGERTGNGRDFGGLRDGRRRPGGLEGDDDLDEAGEAIESPRTRRTGGADLASDWRKPSDKDRLGLSRSSGYANGAGERLRGERFPRERGGGGKGVPSWMGDGDGADSPAWMDEDTSSPLATPSKGAGLGSFGRRKEADPELSRSKDDLGGAVDSIQAFKAQMKERERLERERALGTGATAARGASGIRLDEYDFKASNSDAHDDASKGSGAASSPADAPAGGRSNGDAGAASSSSVASGPPPGLYDTMSNSHGGGPAAGATDAPPGLPGRSSRFARFFDGRPGMRDPQAAALAAQQKLLESRGNLISATPSLDRPSSAAAHDKPAAAAATATATTGETKPPQPSAANDQKPSTGINIADLFKQASSGEGSGDKRAEGQSKASEADVQSMQKLMAMLQAGGGGGGGSGSGSQSGGPRSSDGRDASTPVHAQGPRPDSVNRMRELLGGGGVGNGGGNGEGTPGSHGGQRPAASFSDDDRSQMASPGVTSPQAPHGYGFPPGFGVALQQQPHQPHEQGTDPRGHHSRVISTSSKSNQQRSQSPAIQAVASPYNDHAAVHRLQQQQQQQQGQQGQGQGQPMPGYPGGVPAGRPSDPSSLGPYGFPSPGPGNVSGGRPPFGMDPRMMSRPPMGAPGLGSTGPGQLPPHIAAALGFGRGPVPPPGLASPPPPPPGGMGGPRGAPPMSGQYPNFPPPFGGRPPPPGMPPQLYQQLMSLPPHLQHQLLSGQGLPGPGGPGPMPGQAGGPRSPYDMPLQHQGPMPTSPQPQPQPQPHGQQPQHQHPASMGSPPPPGIPPVGSQAMNGANLMALLSGAHRGPGGN</sequence>
<feature type="compositionally biased region" description="Polar residues" evidence="1">
    <location>
        <begin position="639"/>
        <end position="650"/>
    </location>
</feature>
<feature type="compositionally biased region" description="Low complexity" evidence="1">
    <location>
        <begin position="15"/>
        <end position="36"/>
    </location>
</feature>